<dbReference type="SMART" id="SM00355">
    <property type="entry name" value="ZnF_C2H2"/>
    <property type="match status" value="2"/>
</dbReference>
<keyword evidence="2" id="KW-0175">Coiled coil</keyword>
<reference evidence="5 6" key="1">
    <citation type="submission" date="2019-04" db="EMBL/GenBank/DDBJ databases">
        <title>High contiguity whole genome sequence and gene annotation resource for two Venturia nashicola isolates.</title>
        <authorList>
            <person name="Prokchorchik M."/>
            <person name="Won K."/>
            <person name="Lee Y."/>
            <person name="Choi E.D."/>
            <person name="Segonzac C."/>
            <person name="Sohn K.H."/>
        </authorList>
    </citation>
    <scope>NUCLEOTIDE SEQUENCE [LARGE SCALE GENOMIC DNA]</scope>
    <source>
        <strain evidence="5 6">PRI2</strain>
    </source>
</reference>
<dbReference type="AlphaFoldDB" id="A0A4Z1PDS8"/>
<evidence type="ECO:0000313" key="6">
    <source>
        <dbReference type="Proteomes" id="UP000298493"/>
    </source>
</evidence>
<evidence type="ECO:0000313" key="5">
    <source>
        <dbReference type="EMBL" id="TID25629.1"/>
    </source>
</evidence>
<keyword evidence="6" id="KW-1185">Reference proteome</keyword>
<comment type="caution">
    <text evidence="5">The sequence shown here is derived from an EMBL/GenBank/DDBJ whole genome shotgun (WGS) entry which is preliminary data.</text>
</comment>
<dbReference type="PROSITE" id="PS50157">
    <property type="entry name" value="ZINC_FINGER_C2H2_2"/>
    <property type="match status" value="1"/>
</dbReference>
<dbReference type="PROSITE" id="PS00028">
    <property type="entry name" value="ZINC_FINGER_C2H2_1"/>
    <property type="match status" value="1"/>
</dbReference>
<name>A0A4Z1PDS8_9PEZI</name>
<evidence type="ECO:0000256" key="3">
    <source>
        <dbReference type="SAM" id="MobiDB-lite"/>
    </source>
</evidence>
<dbReference type="InterPro" id="IPR013087">
    <property type="entry name" value="Znf_C2H2_type"/>
</dbReference>
<dbReference type="EMBL" id="SNSC02000003">
    <property type="protein sequence ID" value="TID25629.1"/>
    <property type="molecule type" value="Genomic_DNA"/>
</dbReference>
<accession>A0A4Z1PDS8</accession>
<evidence type="ECO:0000256" key="2">
    <source>
        <dbReference type="SAM" id="Coils"/>
    </source>
</evidence>
<feature type="coiled-coil region" evidence="2">
    <location>
        <begin position="411"/>
        <end position="448"/>
    </location>
</feature>
<feature type="region of interest" description="Disordered" evidence="3">
    <location>
        <begin position="333"/>
        <end position="380"/>
    </location>
</feature>
<dbReference type="Proteomes" id="UP000298493">
    <property type="component" value="Unassembled WGS sequence"/>
</dbReference>
<keyword evidence="1" id="KW-0863">Zinc-finger</keyword>
<sequence>MDNPTAAELPPASPPKTKDLLDDGVSPLTRIPIDIAHHRAALFALETPVQFDQKAWDRYWPFIDNVWCLHSKQDAPSNLASGNTEKFWGGCRLQRKWKHGDVNIAGRKRTRREPGQCPAKFRLTVHPNGVRILERSKEGHSHDLDHIDSIKRNSGIRSLVGDPIFASWESGPILAYLKDTSNAPSTNPDLLTEAGGKYLERREIINIFAQHLRKAYPNLDASQLKKQKEKYEGVKTCNFKGCNLSFSDGKALVKHRKEAHEEKKHDHSGRLYMCPCKTCHRRKKSKGFPSITALHEHQLRMQHYGPGVFQGPEGVQYVEGPNETEILAIQSRDGASNAADGASPGAQEDASPPQHSPGVLPATTNGSGIGSLAQRPLPTGMPIFPRMPGEDDPMPIDPIMQQVEEANAKDKRETVLRLQALEAKREMMEQERERVEQEMERLRSALLTE</sequence>
<proteinExistence type="predicted"/>
<keyword evidence="1" id="KW-0862">Zinc</keyword>
<evidence type="ECO:0000259" key="4">
    <source>
        <dbReference type="PROSITE" id="PS50157"/>
    </source>
</evidence>
<dbReference type="GO" id="GO:0008270">
    <property type="term" value="F:zinc ion binding"/>
    <property type="evidence" value="ECO:0007669"/>
    <property type="project" value="UniProtKB-KW"/>
</dbReference>
<feature type="domain" description="C2H2-type" evidence="4">
    <location>
        <begin position="235"/>
        <end position="265"/>
    </location>
</feature>
<evidence type="ECO:0000256" key="1">
    <source>
        <dbReference type="PROSITE-ProRule" id="PRU00042"/>
    </source>
</evidence>
<protein>
    <recommendedName>
        <fullName evidence="4">C2H2-type domain-containing protein</fullName>
    </recommendedName>
</protein>
<organism evidence="5 6">
    <name type="scientific">Venturia nashicola</name>
    <dbReference type="NCBI Taxonomy" id="86259"/>
    <lineage>
        <taxon>Eukaryota</taxon>
        <taxon>Fungi</taxon>
        <taxon>Dikarya</taxon>
        <taxon>Ascomycota</taxon>
        <taxon>Pezizomycotina</taxon>
        <taxon>Dothideomycetes</taxon>
        <taxon>Pleosporomycetidae</taxon>
        <taxon>Venturiales</taxon>
        <taxon>Venturiaceae</taxon>
        <taxon>Venturia</taxon>
    </lineage>
</organism>
<keyword evidence="1" id="KW-0479">Metal-binding</keyword>
<gene>
    <name evidence="5" type="ORF">E6O75_ATG03492</name>
</gene>
<feature type="region of interest" description="Disordered" evidence="3">
    <location>
        <begin position="1"/>
        <end position="23"/>
    </location>
</feature>